<comment type="similarity">
    <text evidence="2">Belongs to the EamA transporter family.</text>
</comment>
<keyword evidence="4" id="KW-1003">Cell membrane</keyword>
<evidence type="ECO:0000256" key="3">
    <source>
        <dbReference type="ARBA" id="ARBA00022448"/>
    </source>
</evidence>
<feature type="transmembrane region" description="Helical" evidence="8">
    <location>
        <begin position="278"/>
        <end position="295"/>
    </location>
</feature>
<feature type="transmembrane region" description="Helical" evidence="8">
    <location>
        <begin position="12"/>
        <end position="31"/>
    </location>
</feature>
<evidence type="ECO:0000256" key="8">
    <source>
        <dbReference type="SAM" id="Phobius"/>
    </source>
</evidence>
<evidence type="ECO:0000313" key="9">
    <source>
        <dbReference type="EMBL" id="NYJ20565.1"/>
    </source>
</evidence>
<keyword evidence="3" id="KW-0813">Transport</keyword>
<dbReference type="GO" id="GO:0005886">
    <property type="term" value="C:plasma membrane"/>
    <property type="evidence" value="ECO:0007669"/>
    <property type="project" value="UniProtKB-SubCell"/>
</dbReference>
<feature type="transmembrane region" description="Helical" evidence="8">
    <location>
        <begin position="218"/>
        <end position="238"/>
    </location>
</feature>
<sequence>MQSFYRGMTPTSRGVVASVVASALFAVLYALPGMLTVLSPTEIFAWRVVVTVPVLTVLVVAIGEWADVRGIARRIRQTPLLAGLLVADAALLGVQIWLFGWAPQTGHGLDVALGYFLMPLMMVLVGVTLHRERLSRLRIAAVAAAAIGVIFALLAGGGIGWSTVVVALGYPIYFTIRRAARIDSTGALWFELVILLVPSIVFAAQPASLAVVAAHTELIVPVLLLGVISAVALVAYILATRLLSFSLFGLLTYVEPVLLVVVAVVVLGEGVSPSQVPTYLAILVAIILLMVEGAAPRRPDAAPN</sequence>
<feature type="transmembrane region" description="Helical" evidence="8">
    <location>
        <begin position="245"/>
        <end position="266"/>
    </location>
</feature>
<evidence type="ECO:0000256" key="7">
    <source>
        <dbReference type="ARBA" id="ARBA00023136"/>
    </source>
</evidence>
<comment type="caution">
    <text evidence="9">The sequence shown here is derived from an EMBL/GenBank/DDBJ whole genome shotgun (WGS) entry which is preliminary data.</text>
</comment>
<comment type="subcellular location">
    <subcellularLocation>
        <location evidence="1">Cell membrane</location>
        <topology evidence="1">Multi-pass membrane protein</topology>
    </subcellularLocation>
</comment>
<keyword evidence="7 8" id="KW-0472">Membrane</keyword>
<keyword evidence="5 8" id="KW-0812">Transmembrane</keyword>
<feature type="transmembrane region" description="Helical" evidence="8">
    <location>
        <begin position="78"/>
        <end position="100"/>
    </location>
</feature>
<dbReference type="AlphaFoldDB" id="A0A7Z0EFI2"/>
<evidence type="ECO:0000256" key="4">
    <source>
        <dbReference type="ARBA" id="ARBA00022475"/>
    </source>
</evidence>
<keyword evidence="6 8" id="KW-1133">Transmembrane helix</keyword>
<feature type="transmembrane region" description="Helical" evidence="8">
    <location>
        <begin position="159"/>
        <end position="176"/>
    </location>
</feature>
<feature type="transmembrane region" description="Helical" evidence="8">
    <location>
        <begin position="188"/>
        <end position="212"/>
    </location>
</feature>
<evidence type="ECO:0000256" key="6">
    <source>
        <dbReference type="ARBA" id="ARBA00022989"/>
    </source>
</evidence>
<keyword evidence="10" id="KW-1185">Reference proteome</keyword>
<reference evidence="9 10" key="1">
    <citation type="submission" date="2020-07" db="EMBL/GenBank/DDBJ databases">
        <title>Sequencing the genomes of 1000 actinobacteria strains.</title>
        <authorList>
            <person name="Klenk H.-P."/>
        </authorList>
    </citation>
    <scope>NUCLEOTIDE SEQUENCE [LARGE SCALE GENOMIC DNA]</scope>
    <source>
        <strain evidence="9 10">LI1</strain>
    </source>
</reference>
<accession>A0A7Z0EFI2</accession>
<feature type="transmembrane region" description="Helical" evidence="8">
    <location>
        <begin position="137"/>
        <end position="153"/>
    </location>
</feature>
<dbReference type="InterPro" id="IPR037185">
    <property type="entry name" value="EmrE-like"/>
</dbReference>
<proteinExistence type="inferred from homology"/>
<dbReference type="Proteomes" id="UP000537260">
    <property type="component" value="Unassembled WGS sequence"/>
</dbReference>
<feature type="transmembrane region" description="Helical" evidence="8">
    <location>
        <begin position="112"/>
        <end position="130"/>
    </location>
</feature>
<feature type="transmembrane region" description="Helical" evidence="8">
    <location>
        <begin position="43"/>
        <end position="66"/>
    </location>
</feature>
<evidence type="ECO:0000256" key="1">
    <source>
        <dbReference type="ARBA" id="ARBA00004651"/>
    </source>
</evidence>
<dbReference type="NCBIfam" id="TIGR00688">
    <property type="entry name" value="rarD"/>
    <property type="match status" value="1"/>
</dbReference>
<dbReference type="InterPro" id="IPR004626">
    <property type="entry name" value="RarD"/>
</dbReference>
<name>A0A7Z0EFI2_9MICO</name>
<protein>
    <submittedName>
        <fullName evidence="9">Chloramphenicol-sensitive protein RarD</fullName>
    </submittedName>
</protein>
<dbReference type="SUPFAM" id="SSF103481">
    <property type="entry name" value="Multidrug resistance efflux transporter EmrE"/>
    <property type="match status" value="2"/>
</dbReference>
<evidence type="ECO:0000256" key="5">
    <source>
        <dbReference type="ARBA" id="ARBA00022692"/>
    </source>
</evidence>
<evidence type="ECO:0000256" key="2">
    <source>
        <dbReference type="ARBA" id="ARBA00007362"/>
    </source>
</evidence>
<dbReference type="EMBL" id="JACCFM010000001">
    <property type="protein sequence ID" value="NYJ20565.1"/>
    <property type="molecule type" value="Genomic_DNA"/>
</dbReference>
<dbReference type="RefSeq" id="WP_218868880.1">
    <property type="nucleotide sequence ID" value="NZ_JACCFM010000001.1"/>
</dbReference>
<gene>
    <name evidence="9" type="ORF">HNR05_002356</name>
</gene>
<evidence type="ECO:0000313" key="10">
    <source>
        <dbReference type="Proteomes" id="UP000537260"/>
    </source>
</evidence>
<organism evidence="9 10">
    <name type="scientific">Glaciibacter psychrotolerans</name>
    <dbReference type="NCBI Taxonomy" id="670054"/>
    <lineage>
        <taxon>Bacteria</taxon>
        <taxon>Bacillati</taxon>
        <taxon>Actinomycetota</taxon>
        <taxon>Actinomycetes</taxon>
        <taxon>Micrococcales</taxon>
        <taxon>Microbacteriaceae</taxon>
        <taxon>Glaciibacter</taxon>
    </lineage>
</organism>